<proteinExistence type="predicted"/>
<evidence type="ECO:0000313" key="2">
    <source>
        <dbReference type="Proteomes" id="UP000654075"/>
    </source>
</evidence>
<keyword evidence="2" id="KW-1185">Reference proteome</keyword>
<dbReference type="Proteomes" id="UP000654075">
    <property type="component" value="Unassembled WGS sequence"/>
</dbReference>
<evidence type="ECO:0000313" key="1">
    <source>
        <dbReference type="EMBL" id="CAE8634032.1"/>
    </source>
</evidence>
<comment type="caution">
    <text evidence="1">The sequence shown here is derived from an EMBL/GenBank/DDBJ whole genome shotgun (WGS) entry which is preliminary data.</text>
</comment>
<gene>
    <name evidence="1" type="ORF">PGLA1383_LOCUS49701</name>
</gene>
<organism evidence="1 2">
    <name type="scientific">Polarella glacialis</name>
    <name type="common">Dinoflagellate</name>
    <dbReference type="NCBI Taxonomy" id="89957"/>
    <lineage>
        <taxon>Eukaryota</taxon>
        <taxon>Sar</taxon>
        <taxon>Alveolata</taxon>
        <taxon>Dinophyceae</taxon>
        <taxon>Suessiales</taxon>
        <taxon>Suessiaceae</taxon>
        <taxon>Polarella</taxon>
    </lineage>
</organism>
<dbReference type="AlphaFoldDB" id="A0A813H8M6"/>
<name>A0A813H8M6_POLGL</name>
<dbReference type="EMBL" id="CAJNNV010030881">
    <property type="protein sequence ID" value="CAE8634032.1"/>
    <property type="molecule type" value="Genomic_DNA"/>
</dbReference>
<reference evidence="1" key="1">
    <citation type="submission" date="2021-02" db="EMBL/GenBank/DDBJ databases">
        <authorList>
            <person name="Dougan E. K."/>
            <person name="Rhodes N."/>
            <person name="Thang M."/>
            <person name="Chan C."/>
        </authorList>
    </citation>
    <scope>NUCLEOTIDE SEQUENCE</scope>
</reference>
<feature type="non-terminal residue" evidence="1">
    <location>
        <position position="194"/>
    </location>
</feature>
<protein>
    <submittedName>
        <fullName evidence="1">Uncharacterized protein</fullName>
    </submittedName>
</protein>
<accession>A0A813H8M6</accession>
<sequence length="194" mass="22466">NQRDLSPHEKDTLEKSWDDRHWKHFSRNNPILQKNTRDYFDRPRPIENDSDGSIKQGKLLNTWALEPQLRTFEEMCGTSSLSTSSGRSCSGMPRYAKQESGWDGRHHLNHSRDNHLYHDADREYFMEIVSGRSQRVAPRKLNGLTKHVYPHRQRGNDYGIDDRPSVAELILKTKHLPVPAVPGSLLHKLSMATM</sequence>